<dbReference type="EMBL" id="JAYXNZ010000002">
    <property type="protein sequence ID" value="MEC7057230.1"/>
    <property type="molecule type" value="Genomic_DNA"/>
</dbReference>
<feature type="region of interest" description="Disordered" evidence="1">
    <location>
        <begin position="216"/>
        <end position="260"/>
    </location>
</feature>
<dbReference type="RefSeq" id="WP_191848482.1">
    <property type="nucleotide sequence ID" value="NZ_BMUO01000012.1"/>
</dbReference>
<feature type="compositionally biased region" description="Basic and acidic residues" evidence="1">
    <location>
        <begin position="177"/>
        <end position="192"/>
    </location>
</feature>
<feature type="compositionally biased region" description="Basic and acidic residues" evidence="1">
    <location>
        <begin position="218"/>
        <end position="235"/>
    </location>
</feature>
<evidence type="ECO:0000313" key="3">
    <source>
        <dbReference type="Proteomes" id="UP001353952"/>
    </source>
</evidence>
<gene>
    <name evidence="2" type="ORF">RFN57_33825</name>
</gene>
<dbReference type="Proteomes" id="UP001353952">
    <property type="component" value="Unassembled WGS sequence"/>
</dbReference>
<proteinExistence type="predicted"/>
<accession>A0ABU6M625</accession>
<sequence length="260" mass="28023">MSGLELVSLTVDWLTADTRLAAARSGGPELSADMIEVLVGRITRLRGLSASHNSALIRRWVVHELHWARDLARNTAYDAPTGRRLYGAIAELAQLAGWLAQEKGRYAQGQQYLLVALHASGLAGDRNLGAYVLSCLSYHLTKCGNGRDALRLIKLADIGMEDAGPGVLRSLQASREAVTRTESDDRSKRIDSTDPDEGTVRLLALEERIAAALLSQEDDNRLPGRSERPRTRADLRTAASRAELSCCGGPAGARGLGRSG</sequence>
<organism evidence="2 3">
    <name type="scientific">Streptomyces violaceochromogenes</name>
    <dbReference type="NCBI Taxonomy" id="67377"/>
    <lineage>
        <taxon>Bacteria</taxon>
        <taxon>Bacillati</taxon>
        <taxon>Actinomycetota</taxon>
        <taxon>Actinomycetes</taxon>
        <taxon>Kitasatosporales</taxon>
        <taxon>Streptomycetaceae</taxon>
        <taxon>Streptomyces</taxon>
    </lineage>
</organism>
<keyword evidence="3" id="KW-1185">Reference proteome</keyword>
<evidence type="ECO:0000313" key="2">
    <source>
        <dbReference type="EMBL" id="MEC7057230.1"/>
    </source>
</evidence>
<reference evidence="2 3" key="1">
    <citation type="submission" date="2024-01" db="EMBL/GenBank/DDBJ databases">
        <title>Genome analysis.</title>
        <authorList>
            <person name="Zhang K."/>
        </authorList>
    </citation>
    <scope>NUCLEOTIDE SEQUENCE [LARGE SCALE GENOMIC DNA]</scope>
    <source>
        <strain evidence="2 3">CGMCC 4.1753</strain>
    </source>
</reference>
<feature type="compositionally biased region" description="Gly residues" evidence="1">
    <location>
        <begin position="249"/>
        <end position="260"/>
    </location>
</feature>
<protein>
    <submittedName>
        <fullName evidence="2">Uncharacterized protein</fullName>
    </submittedName>
</protein>
<name>A0ABU6M625_9ACTN</name>
<evidence type="ECO:0000256" key="1">
    <source>
        <dbReference type="SAM" id="MobiDB-lite"/>
    </source>
</evidence>
<feature type="region of interest" description="Disordered" evidence="1">
    <location>
        <begin position="171"/>
        <end position="195"/>
    </location>
</feature>
<comment type="caution">
    <text evidence="2">The sequence shown here is derived from an EMBL/GenBank/DDBJ whole genome shotgun (WGS) entry which is preliminary data.</text>
</comment>